<feature type="signal peptide" evidence="1">
    <location>
        <begin position="1"/>
        <end position="22"/>
    </location>
</feature>
<accession>A0ABM1F429</accession>
<keyword evidence="2" id="KW-1185">Reference proteome</keyword>
<evidence type="ECO:0000256" key="1">
    <source>
        <dbReference type="SAM" id="SignalP"/>
    </source>
</evidence>
<dbReference type="Proteomes" id="UP000695022">
    <property type="component" value="Unplaced"/>
</dbReference>
<name>A0ABM1F429_PRICU</name>
<evidence type="ECO:0000313" key="2">
    <source>
        <dbReference type="Proteomes" id="UP000695022"/>
    </source>
</evidence>
<keyword evidence="1" id="KW-0732">Signal</keyword>
<sequence>MDYVSVMFVVQLVASVITAALAFDYSCYVCESSDLTSQGRSTGCPSYAACCQDPFQDAQHAVTMETSCRYCIKAKYSWKDRPDQYTNRYCYNDVNQDEEKQGPRLVNHLLGFQTQSSTEIL</sequence>
<protein>
    <submittedName>
        <fullName evidence="3">Uncharacterized protein LOC106819053</fullName>
    </submittedName>
</protein>
<evidence type="ECO:0000313" key="3">
    <source>
        <dbReference type="RefSeq" id="XP_014679200.1"/>
    </source>
</evidence>
<dbReference type="GeneID" id="106819053"/>
<proteinExistence type="predicted"/>
<reference evidence="3" key="1">
    <citation type="submission" date="2025-08" db="UniProtKB">
        <authorList>
            <consortium name="RefSeq"/>
        </authorList>
    </citation>
    <scope>IDENTIFICATION</scope>
</reference>
<feature type="non-terminal residue" evidence="3">
    <location>
        <position position="121"/>
    </location>
</feature>
<dbReference type="RefSeq" id="XP_014679200.1">
    <property type="nucleotide sequence ID" value="XM_014823714.1"/>
</dbReference>
<organism evidence="2 3">
    <name type="scientific">Priapulus caudatus</name>
    <name type="common">Priapulid worm</name>
    <dbReference type="NCBI Taxonomy" id="37621"/>
    <lineage>
        <taxon>Eukaryota</taxon>
        <taxon>Metazoa</taxon>
        <taxon>Ecdysozoa</taxon>
        <taxon>Scalidophora</taxon>
        <taxon>Priapulida</taxon>
        <taxon>Priapulimorpha</taxon>
        <taxon>Priapulimorphida</taxon>
        <taxon>Priapulidae</taxon>
        <taxon>Priapulus</taxon>
    </lineage>
</organism>
<gene>
    <name evidence="3" type="primary">LOC106819053</name>
</gene>
<feature type="chain" id="PRO_5045705253" evidence="1">
    <location>
        <begin position="23"/>
        <end position="121"/>
    </location>
</feature>